<accession>A0ABN1GMW6</accession>
<evidence type="ECO:0000259" key="3">
    <source>
        <dbReference type="SMART" id="SM00829"/>
    </source>
</evidence>
<dbReference type="Gene3D" id="3.40.50.720">
    <property type="entry name" value="NAD(P)-binding Rossmann-like Domain"/>
    <property type="match status" value="1"/>
</dbReference>
<dbReference type="SUPFAM" id="SSF50129">
    <property type="entry name" value="GroES-like"/>
    <property type="match status" value="1"/>
</dbReference>
<dbReference type="NCBIfam" id="NF008024">
    <property type="entry name" value="PRK10754.1"/>
    <property type="match status" value="1"/>
</dbReference>
<keyword evidence="1" id="KW-0521">NADP</keyword>
<sequence>MPLPSTMQSVRFDTHGGPEVLQLVETPVPSPGPGEILIRSAAVGLNFIDIYQRTGLYPLPLPSGLGKEAAGVVEAVGDGVVRFEVGDRIATATAPVGAYGQFHVLPETAAVRVPDDISLETAAAVMLKGMTAEFLVRRAFHVKQGDEILLHAAAGGVGLILAQWARSLGATVIGTVGSEAKAELARAHGSNHVILYDREDVATRVKEITDGRGVAAAYDSVGAATFESSLASLKRRGTLILFGNASGPVPPFDPLRLSRGGSLYVTRPTLFDYVATVEELDASATALFDVIRNGAVKVEIGQTFPLANVREAHEALAGRKTTGSTLLIP</sequence>
<dbReference type="PANTHER" id="PTHR48106:SF13">
    <property type="entry name" value="QUINONE OXIDOREDUCTASE-RELATED"/>
    <property type="match status" value="1"/>
</dbReference>
<dbReference type="Pfam" id="PF08240">
    <property type="entry name" value="ADH_N"/>
    <property type="match status" value="1"/>
</dbReference>
<reference evidence="4 5" key="1">
    <citation type="journal article" date="2019" name="Int. J. Syst. Evol. Microbiol.">
        <title>The Global Catalogue of Microorganisms (GCM) 10K type strain sequencing project: providing services to taxonomists for standard genome sequencing and annotation.</title>
        <authorList>
            <consortium name="The Broad Institute Genomics Platform"/>
            <consortium name="The Broad Institute Genome Sequencing Center for Infectious Disease"/>
            <person name="Wu L."/>
            <person name="Ma J."/>
        </authorList>
    </citation>
    <scope>NUCLEOTIDE SEQUENCE [LARGE SCALE GENOMIC DNA]</scope>
    <source>
        <strain evidence="4 5">JCM 12928</strain>
    </source>
</reference>
<comment type="caution">
    <text evidence="4">The sequence shown here is derived from an EMBL/GenBank/DDBJ whole genome shotgun (WGS) entry which is preliminary data.</text>
</comment>
<evidence type="ECO:0000256" key="2">
    <source>
        <dbReference type="ARBA" id="ARBA00023002"/>
    </source>
</evidence>
<organism evidence="4 5">
    <name type="scientific">Brevundimonas kwangchunensis</name>
    <dbReference type="NCBI Taxonomy" id="322163"/>
    <lineage>
        <taxon>Bacteria</taxon>
        <taxon>Pseudomonadati</taxon>
        <taxon>Pseudomonadota</taxon>
        <taxon>Alphaproteobacteria</taxon>
        <taxon>Caulobacterales</taxon>
        <taxon>Caulobacteraceae</taxon>
        <taxon>Brevundimonas</taxon>
    </lineage>
</organism>
<dbReference type="CDD" id="cd05286">
    <property type="entry name" value="QOR2"/>
    <property type="match status" value="1"/>
</dbReference>
<dbReference type="EMBL" id="BAAAGA010000001">
    <property type="protein sequence ID" value="GAA0614838.1"/>
    <property type="molecule type" value="Genomic_DNA"/>
</dbReference>
<dbReference type="Gene3D" id="3.90.180.10">
    <property type="entry name" value="Medium-chain alcohol dehydrogenases, catalytic domain"/>
    <property type="match status" value="1"/>
</dbReference>
<dbReference type="InterPro" id="IPR013149">
    <property type="entry name" value="ADH-like_C"/>
</dbReference>
<evidence type="ECO:0000256" key="1">
    <source>
        <dbReference type="ARBA" id="ARBA00022857"/>
    </source>
</evidence>
<evidence type="ECO:0000313" key="5">
    <source>
        <dbReference type="Proteomes" id="UP001501352"/>
    </source>
</evidence>
<proteinExistence type="predicted"/>
<keyword evidence="2" id="KW-0560">Oxidoreductase</keyword>
<dbReference type="SMART" id="SM00829">
    <property type="entry name" value="PKS_ER"/>
    <property type="match status" value="1"/>
</dbReference>
<dbReference type="InterPro" id="IPR036291">
    <property type="entry name" value="NAD(P)-bd_dom_sf"/>
</dbReference>
<keyword evidence="5" id="KW-1185">Reference proteome</keyword>
<dbReference type="InterPro" id="IPR002364">
    <property type="entry name" value="Quin_OxRdtase/zeta-crystal_CS"/>
</dbReference>
<protein>
    <submittedName>
        <fullName evidence="4">Quinone oxidoreductase</fullName>
    </submittedName>
</protein>
<evidence type="ECO:0000313" key="4">
    <source>
        <dbReference type="EMBL" id="GAA0614838.1"/>
    </source>
</evidence>
<dbReference type="InterPro" id="IPR011032">
    <property type="entry name" value="GroES-like_sf"/>
</dbReference>
<name>A0ABN1GMW6_9CAUL</name>
<dbReference type="PANTHER" id="PTHR48106">
    <property type="entry name" value="QUINONE OXIDOREDUCTASE PIG3-RELATED"/>
    <property type="match status" value="1"/>
</dbReference>
<dbReference type="InterPro" id="IPR020843">
    <property type="entry name" value="ER"/>
</dbReference>
<gene>
    <name evidence="4" type="ORF">GCM10009422_07300</name>
</gene>
<dbReference type="Pfam" id="PF00107">
    <property type="entry name" value="ADH_zinc_N"/>
    <property type="match status" value="1"/>
</dbReference>
<dbReference type="SUPFAM" id="SSF51735">
    <property type="entry name" value="NAD(P)-binding Rossmann-fold domains"/>
    <property type="match status" value="1"/>
</dbReference>
<dbReference type="InterPro" id="IPR013154">
    <property type="entry name" value="ADH-like_N"/>
</dbReference>
<dbReference type="Proteomes" id="UP001501352">
    <property type="component" value="Unassembled WGS sequence"/>
</dbReference>
<dbReference type="PROSITE" id="PS01162">
    <property type="entry name" value="QOR_ZETA_CRYSTAL"/>
    <property type="match status" value="1"/>
</dbReference>
<dbReference type="InterPro" id="IPR047618">
    <property type="entry name" value="QOR-like"/>
</dbReference>
<feature type="domain" description="Enoyl reductase (ER)" evidence="3">
    <location>
        <begin position="16"/>
        <end position="327"/>
    </location>
</feature>